<dbReference type="InterPro" id="IPR005064">
    <property type="entry name" value="BUG"/>
</dbReference>
<gene>
    <name evidence="3" type="ORF">CAL23_14415</name>
</gene>
<feature type="signal peptide" evidence="2">
    <location>
        <begin position="1"/>
        <end position="27"/>
    </location>
</feature>
<dbReference type="CDD" id="cd13577">
    <property type="entry name" value="PBP2_BugE_Glu"/>
    <property type="match status" value="1"/>
</dbReference>
<dbReference type="PIRSF" id="PIRSF017082">
    <property type="entry name" value="YflP"/>
    <property type="match status" value="1"/>
</dbReference>
<dbReference type="Pfam" id="PF03401">
    <property type="entry name" value="TctC"/>
    <property type="match status" value="1"/>
</dbReference>
<proteinExistence type="inferred from homology"/>
<sequence>MQRRNVILGLSLAAILATPLAAGVAHAQDAYPNKPIRLIVPFPPGGTTDIVGRLFADKLSKELGQTVVVENRGGAGGSIGSAFVASSAPDGYVLGIATVSTHGINPAIYTNLPFDAEKDFTPISNLAAVPNIMVVNPKVPAKNIEDFIKLAKSQPGKLTYASAGNGSVSHMMGEMFKMASGTDLMHVPYRGVGPALNDTLAGQVDVLYDNLPSSLPHVQSGALVPLAVAAPQRVAALPNVPTFAEAGLQPVNDSSWFGLVAPAKVPQPVIDKLYAAVVKVSAEDDVKKRLEGLGAAPVANTPAEYAKQISEEIAKNKRIAKEANVKID</sequence>
<dbReference type="PANTHER" id="PTHR42928">
    <property type="entry name" value="TRICARBOXYLATE-BINDING PROTEIN"/>
    <property type="match status" value="1"/>
</dbReference>
<keyword evidence="4" id="KW-1185">Reference proteome</keyword>
<evidence type="ECO:0000256" key="1">
    <source>
        <dbReference type="ARBA" id="ARBA00006987"/>
    </source>
</evidence>
<reference evidence="3 4" key="1">
    <citation type="submission" date="2017-05" db="EMBL/GenBank/DDBJ databases">
        <title>Complete and WGS of Bordetella genogroups.</title>
        <authorList>
            <person name="Spilker T."/>
            <person name="Lipuma J."/>
        </authorList>
    </citation>
    <scope>NUCLEOTIDE SEQUENCE [LARGE SCALE GENOMIC DNA]</scope>
    <source>
        <strain evidence="3 4">AU3139</strain>
    </source>
</reference>
<feature type="chain" id="PRO_5046640260" evidence="2">
    <location>
        <begin position="28"/>
        <end position="328"/>
    </location>
</feature>
<dbReference type="Proteomes" id="UP000216524">
    <property type="component" value="Unassembled WGS sequence"/>
</dbReference>
<comment type="similarity">
    <text evidence="1">Belongs to the UPF0065 (bug) family.</text>
</comment>
<dbReference type="Gene3D" id="3.40.190.10">
    <property type="entry name" value="Periplasmic binding protein-like II"/>
    <property type="match status" value="1"/>
</dbReference>
<evidence type="ECO:0000256" key="2">
    <source>
        <dbReference type="SAM" id="SignalP"/>
    </source>
</evidence>
<dbReference type="PANTHER" id="PTHR42928:SF5">
    <property type="entry name" value="BLR1237 PROTEIN"/>
    <property type="match status" value="1"/>
</dbReference>
<dbReference type="InterPro" id="IPR042100">
    <property type="entry name" value="Bug_dom1"/>
</dbReference>
<comment type="caution">
    <text evidence="3">The sequence shown here is derived from an EMBL/GenBank/DDBJ whole genome shotgun (WGS) entry which is preliminary data.</text>
</comment>
<evidence type="ECO:0000313" key="4">
    <source>
        <dbReference type="Proteomes" id="UP000216524"/>
    </source>
</evidence>
<keyword evidence="2" id="KW-0732">Signal</keyword>
<evidence type="ECO:0000313" key="3">
    <source>
        <dbReference type="EMBL" id="OZI76859.1"/>
    </source>
</evidence>
<dbReference type="Gene3D" id="3.40.190.150">
    <property type="entry name" value="Bordetella uptake gene, domain 1"/>
    <property type="match status" value="1"/>
</dbReference>
<accession>A0ABX4FBA9</accession>
<protein>
    <submittedName>
        <fullName evidence="3">ABC transporter substrate-binding protein</fullName>
    </submittedName>
</protein>
<dbReference type="EMBL" id="NEVV01000004">
    <property type="protein sequence ID" value="OZI76859.1"/>
    <property type="molecule type" value="Genomic_DNA"/>
</dbReference>
<organism evidence="3 4">
    <name type="scientific">Bordetella genomosp. 6</name>
    <dbReference type="NCBI Taxonomy" id="463024"/>
    <lineage>
        <taxon>Bacteria</taxon>
        <taxon>Pseudomonadati</taxon>
        <taxon>Pseudomonadota</taxon>
        <taxon>Betaproteobacteria</taxon>
        <taxon>Burkholderiales</taxon>
        <taxon>Alcaligenaceae</taxon>
        <taxon>Bordetella</taxon>
    </lineage>
</organism>
<dbReference type="SUPFAM" id="SSF53850">
    <property type="entry name" value="Periplasmic binding protein-like II"/>
    <property type="match status" value="1"/>
</dbReference>
<dbReference type="RefSeq" id="WP_033463539.1">
    <property type="nucleotide sequence ID" value="NZ_CP021107.1"/>
</dbReference>
<name>A0ABX4FBA9_9BORD</name>